<feature type="region of interest" description="Disordered" evidence="2">
    <location>
        <begin position="674"/>
        <end position="728"/>
    </location>
</feature>
<dbReference type="PANTHER" id="PTHR42029">
    <property type="entry name" value="AN04G07800"/>
    <property type="match status" value="1"/>
</dbReference>
<feature type="compositionally biased region" description="Polar residues" evidence="2">
    <location>
        <begin position="752"/>
        <end position="761"/>
    </location>
</feature>
<feature type="transmembrane region" description="Helical" evidence="3">
    <location>
        <begin position="578"/>
        <end position="603"/>
    </location>
</feature>
<reference evidence="4 5" key="1">
    <citation type="submission" date="2021-02" db="EMBL/GenBank/DDBJ databases">
        <title>Genome assembly of Pseudopithomyces chartarum.</title>
        <authorList>
            <person name="Jauregui R."/>
            <person name="Singh J."/>
            <person name="Voisey C."/>
        </authorList>
    </citation>
    <scope>NUCLEOTIDE SEQUENCE [LARGE SCALE GENOMIC DNA]</scope>
    <source>
        <strain evidence="4 5">AGR01</strain>
    </source>
</reference>
<dbReference type="SUPFAM" id="SSF51735">
    <property type="entry name" value="NAD(P)-binding Rossmann-fold domains"/>
    <property type="match status" value="1"/>
</dbReference>
<dbReference type="InterPro" id="IPR002347">
    <property type="entry name" value="SDR_fam"/>
</dbReference>
<feature type="compositionally biased region" description="Basic and acidic residues" evidence="2">
    <location>
        <begin position="674"/>
        <end position="687"/>
    </location>
</feature>
<evidence type="ECO:0000313" key="4">
    <source>
        <dbReference type="EMBL" id="KAK3217155.1"/>
    </source>
</evidence>
<name>A0AAN6M8D4_9PLEO</name>
<sequence length="818" mass="91599">MSALSKILSLAISRVALNPVVVGALLWVLTKGPATIRDRLINAVPALRNPGTLPRVTRILKWLLVLGTVKTVNRKLNDLAFNAYRTNDERKRWKWNEEVAVVTGGCSGIGLLVVKRLILMGVKVAILDLQQLPSALRGYASIKLFVCDISDPSAIVKTAEKVKTTLGSPSILVNNAGIGHPHTVLKTSPEYLRKIFEVNVLSHWQLAQEFLPDMIAKNKGHVVTVASMASYITIPGMVDYAATKAAVLAFHEGIAAEVKLRYKAPNILFTSVHPLWVSTPLLEPFSAGLKAAGSPLLEPEQCDSPGLECEPDPRPAQVACRAAWVQQRRAQSSQRAESYRVPGTATPLAVSTDALISTTVWGQVQDCIHVPSYLGIHDGTRKTMSPIARISRDTDPNIADHHAMPKTPEGLIIESWAQGYLVGSLVIMIFITLANMRRGVLLHKLILIELLLGIWQGFWLFPGGRTSTWWLSVAAIPLNMSWFLHNIISWMKIKPFLSRFWSLIFLYSCLLSFPYWVIEIYANFSYFNGSSNWFKKSRPLELLFRDPWWITTTVYLFYIIKTHYAMTIREIIRISPRFGIMLASMIISISFVVCDVCSVTGAIKLAGDADTGINPFWKLAFVFKCLTDSVILDDFKMALDRLRAFKISRLGSYSADDSDRRMRNDNNLVQTWEKAEQEAQEKRRTLSEHGASSDDQDPHGNGDTADSFQFPFQSQEGNSKDFKNTRQEQSFFQQGEQYRDPLSMVRSAFDDGSSSITSVDATHQPKRPEDKNQTWHDEEAGDVDVRDLYADAQRDLDGQPPPTKPARNPNTRRSHTTV</sequence>
<dbReference type="InterPro" id="IPR036291">
    <property type="entry name" value="NAD(P)-bd_dom_sf"/>
</dbReference>
<evidence type="ECO:0000313" key="5">
    <source>
        <dbReference type="Proteomes" id="UP001280581"/>
    </source>
</evidence>
<feature type="transmembrane region" description="Helical" evidence="3">
    <location>
        <begin position="416"/>
        <end position="434"/>
    </location>
</feature>
<accession>A0AAN6M8D4</accession>
<feature type="transmembrane region" description="Helical" evidence="3">
    <location>
        <begin position="548"/>
        <end position="566"/>
    </location>
</feature>
<dbReference type="PANTHER" id="PTHR42029:SF3">
    <property type="entry name" value="AN04G07800"/>
    <property type="match status" value="1"/>
</dbReference>
<dbReference type="PROSITE" id="PS00061">
    <property type="entry name" value="ADH_SHORT"/>
    <property type="match status" value="1"/>
</dbReference>
<dbReference type="EMBL" id="WVTA01000001">
    <property type="protein sequence ID" value="KAK3217155.1"/>
    <property type="molecule type" value="Genomic_DNA"/>
</dbReference>
<proteinExistence type="predicted"/>
<keyword evidence="5" id="KW-1185">Reference proteome</keyword>
<dbReference type="Gene3D" id="3.40.50.720">
    <property type="entry name" value="NAD(P)-binding Rossmann-like Domain"/>
    <property type="match status" value="1"/>
</dbReference>
<feature type="region of interest" description="Disordered" evidence="2">
    <location>
        <begin position="747"/>
        <end position="818"/>
    </location>
</feature>
<feature type="transmembrane region" description="Helical" evidence="3">
    <location>
        <begin position="7"/>
        <end position="29"/>
    </location>
</feature>
<evidence type="ECO:0000256" key="1">
    <source>
        <dbReference type="ARBA" id="ARBA00022857"/>
    </source>
</evidence>
<keyword evidence="1" id="KW-0521">NADP</keyword>
<dbReference type="PRINTS" id="PR00080">
    <property type="entry name" value="SDRFAMILY"/>
</dbReference>
<evidence type="ECO:0000256" key="3">
    <source>
        <dbReference type="SAM" id="Phobius"/>
    </source>
</evidence>
<feature type="transmembrane region" description="Helical" evidence="3">
    <location>
        <begin position="500"/>
        <end position="518"/>
    </location>
</feature>
<feature type="compositionally biased region" description="Basic and acidic residues" evidence="2">
    <location>
        <begin position="766"/>
        <end position="797"/>
    </location>
</feature>
<dbReference type="PRINTS" id="PR00081">
    <property type="entry name" value="GDHRDH"/>
</dbReference>
<organism evidence="4 5">
    <name type="scientific">Pseudopithomyces chartarum</name>
    <dbReference type="NCBI Taxonomy" id="1892770"/>
    <lineage>
        <taxon>Eukaryota</taxon>
        <taxon>Fungi</taxon>
        <taxon>Dikarya</taxon>
        <taxon>Ascomycota</taxon>
        <taxon>Pezizomycotina</taxon>
        <taxon>Dothideomycetes</taxon>
        <taxon>Pleosporomycetidae</taxon>
        <taxon>Pleosporales</taxon>
        <taxon>Massarineae</taxon>
        <taxon>Didymosphaeriaceae</taxon>
        <taxon>Pseudopithomyces</taxon>
    </lineage>
</organism>
<dbReference type="AlphaFoldDB" id="A0AAN6M8D4"/>
<comment type="caution">
    <text evidence="4">The sequence shown here is derived from an EMBL/GenBank/DDBJ whole genome shotgun (WGS) entry which is preliminary data.</text>
</comment>
<gene>
    <name evidence="4" type="ORF">GRF29_1g2123506</name>
</gene>
<dbReference type="InterPro" id="IPR020904">
    <property type="entry name" value="Sc_DH/Rdtase_CS"/>
</dbReference>
<feature type="compositionally biased region" description="Polar residues" evidence="2">
    <location>
        <begin position="704"/>
        <end position="717"/>
    </location>
</feature>
<keyword evidence="3" id="KW-0472">Membrane</keyword>
<protein>
    <submittedName>
        <fullName evidence="4">Uncharacterized protein</fullName>
    </submittedName>
</protein>
<feature type="transmembrane region" description="Helical" evidence="3">
    <location>
        <begin position="441"/>
        <end position="461"/>
    </location>
</feature>
<evidence type="ECO:0000256" key="2">
    <source>
        <dbReference type="SAM" id="MobiDB-lite"/>
    </source>
</evidence>
<feature type="transmembrane region" description="Helical" evidence="3">
    <location>
        <begin position="467"/>
        <end position="488"/>
    </location>
</feature>
<dbReference type="Proteomes" id="UP001280581">
    <property type="component" value="Unassembled WGS sequence"/>
</dbReference>
<keyword evidence="3" id="KW-1133">Transmembrane helix</keyword>
<keyword evidence="3" id="KW-0812">Transmembrane</keyword>
<dbReference type="Pfam" id="PF00106">
    <property type="entry name" value="adh_short"/>
    <property type="match status" value="1"/>
</dbReference>